<gene>
    <name evidence="5" type="ORF">LLUT_LOCUS12062</name>
</gene>
<reference evidence="5 6" key="1">
    <citation type="submission" date="2024-03" db="EMBL/GenBank/DDBJ databases">
        <authorList>
            <person name="Martinez-Hernandez J."/>
        </authorList>
    </citation>
    <scope>NUCLEOTIDE SEQUENCE [LARGE SCALE GENOMIC DNA]</scope>
</reference>
<dbReference type="PANTHER" id="PTHR13693:SF77">
    <property type="entry name" value="8-AMINO-7-OXONONANOATE SYNTHASE"/>
    <property type="match status" value="1"/>
</dbReference>
<comment type="similarity">
    <text evidence="2">Belongs to the class-II pyridoxal-phosphate-dependent aminotransferase family. BioF subfamily.</text>
</comment>
<comment type="caution">
    <text evidence="5">The sequence shown here is derived from an EMBL/GenBank/DDBJ whole genome shotgun (WGS) entry which is preliminary data.</text>
</comment>
<dbReference type="GO" id="GO:0009102">
    <property type="term" value="P:biotin biosynthetic process"/>
    <property type="evidence" value="ECO:0007669"/>
    <property type="project" value="TreeGrafter"/>
</dbReference>
<organism evidence="5 6">
    <name type="scientific">Lupinus luteus</name>
    <name type="common">European yellow lupine</name>
    <dbReference type="NCBI Taxonomy" id="3873"/>
    <lineage>
        <taxon>Eukaryota</taxon>
        <taxon>Viridiplantae</taxon>
        <taxon>Streptophyta</taxon>
        <taxon>Embryophyta</taxon>
        <taxon>Tracheophyta</taxon>
        <taxon>Spermatophyta</taxon>
        <taxon>Magnoliopsida</taxon>
        <taxon>eudicotyledons</taxon>
        <taxon>Gunneridae</taxon>
        <taxon>Pentapetalae</taxon>
        <taxon>rosids</taxon>
        <taxon>fabids</taxon>
        <taxon>Fabales</taxon>
        <taxon>Fabaceae</taxon>
        <taxon>Papilionoideae</taxon>
        <taxon>50 kb inversion clade</taxon>
        <taxon>genistoids sensu lato</taxon>
        <taxon>core genistoids</taxon>
        <taxon>Genisteae</taxon>
        <taxon>Lupinus</taxon>
    </lineage>
</organism>
<evidence type="ECO:0000256" key="4">
    <source>
        <dbReference type="ARBA" id="ARBA00022898"/>
    </source>
</evidence>
<comment type="cofactor">
    <cofactor evidence="1">
        <name>pyridoxal 5'-phosphate</name>
        <dbReference type="ChEBI" id="CHEBI:597326"/>
    </cofactor>
</comment>
<dbReference type="Gene3D" id="3.90.1150.10">
    <property type="entry name" value="Aspartate Aminotransferase, domain 1"/>
    <property type="match status" value="1"/>
</dbReference>
<dbReference type="InterPro" id="IPR015422">
    <property type="entry name" value="PyrdxlP-dep_Trfase_small"/>
</dbReference>
<dbReference type="InterPro" id="IPR015421">
    <property type="entry name" value="PyrdxlP-dep_Trfase_major"/>
</dbReference>
<dbReference type="PANTHER" id="PTHR13693">
    <property type="entry name" value="CLASS II AMINOTRANSFERASE/8-AMINO-7-OXONONANOATE SYNTHASE"/>
    <property type="match status" value="1"/>
</dbReference>
<protein>
    <recommendedName>
        <fullName evidence="7">8-amino-7-oxononanoate synthase</fullName>
    </recommendedName>
</protein>
<evidence type="ECO:0000256" key="3">
    <source>
        <dbReference type="ARBA" id="ARBA00022679"/>
    </source>
</evidence>
<keyword evidence="4" id="KW-0663">Pyridoxal phosphate</keyword>
<dbReference type="SUPFAM" id="SSF53383">
    <property type="entry name" value="PLP-dependent transferases"/>
    <property type="match status" value="1"/>
</dbReference>
<evidence type="ECO:0000313" key="5">
    <source>
        <dbReference type="EMBL" id="CAL0311002.1"/>
    </source>
</evidence>
<dbReference type="GO" id="GO:0016740">
    <property type="term" value="F:transferase activity"/>
    <property type="evidence" value="ECO:0007669"/>
    <property type="project" value="UniProtKB-KW"/>
</dbReference>
<dbReference type="InterPro" id="IPR015424">
    <property type="entry name" value="PyrdxlP-dep_Trfase"/>
</dbReference>
<sequence>MEYERICVARVGDEFVYPAVSGEDEPVAYDEKFKKLILFSGNDYLGLSSHPTIGKAAAMAAQQHGMEPRGSALICGYTNYHRLLESSLADLKKKEIELQNEEESCGD</sequence>
<evidence type="ECO:0000256" key="1">
    <source>
        <dbReference type="ARBA" id="ARBA00001933"/>
    </source>
</evidence>
<evidence type="ECO:0000256" key="2">
    <source>
        <dbReference type="ARBA" id="ARBA00010008"/>
    </source>
</evidence>
<dbReference type="AlphaFoldDB" id="A0AAV1WPK7"/>
<dbReference type="InterPro" id="IPR050087">
    <property type="entry name" value="AON_synthase_class-II"/>
</dbReference>
<proteinExistence type="inferred from homology"/>
<keyword evidence="6" id="KW-1185">Reference proteome</keyword>
<name>A0AAV1WPK7_LUPLU</name>
<evidence type="ECO:0000313" key="6">
    <source>
        <dbReference type="Proteomes" id="UP001497480"/>
    </source>
</evidence>
<dbReference type="Proteomes" id="UP001497480">
    <property type="component" value="Unassembled WGS sequence"/>
</dbReference>
<evidence type="ECO:0008006" key="7">
    <source>
        <dbReference type="Google" id="ProtNLM"/>
    </source>
</evidence>
<dbReference type="Gene3D" id="3.40.640.10">
    <property type="entry name" value="Type I PLP-dependent aspartate aminotransferase-like (Major domain)"/>
    <property type="match status" value="1"/>
</dbReference>
<dbReference type="EMBL" id="CAXHTB010000008">
    <property type="protein sequence ID" value="CAL0311002.1"/>
    <property type="molecule type" value="Genomic_DNA"/>
</dbReference>
<accession>A0AAV1WPK7</accession>
<keyword evidence="3" id="KW-0808">Transferase</keyword>